<dbReference type="Pfam" id="PF01878">
    <property type="entry name" value="EVE"/>
    <property type="match status" value="1"/>
</dbReference>
<dbReference type="SUPFAM" id="SSF88697">
    <property type="entry name" value="PUA domain-like"/>
    <property type="match status" value="1"/>
</dbReference>
<dbReference type="NCBIfam" id="NF002616">
    <property type="entry name" value="PRK02268.1-2"/>
    <property type="match status" value="1"/>
</dbReference>
<comment type="similarity">
    <text evidence="1">Belongs to the UPF0310 family.</text>
</comment>
<dbReference type="Gene3D" id="3.10.590.10">
    <property type="entry name" value="ph1033 like domains"/>
    <property type="match status" value="1"/>
</dbReference>
<comment type="caution">
    <text evidence="3">The sequence shown here is derived from an EMBL/GenBank/DDBJ whole genome shotgun (WGS) entry which is preliminary data.</text>
</comment>
<sequence>MKAEPRYWITVVSKDHLARGVAGGFMQANHGKEGPLKRLEEGDWVVFYSPRVSYGGKEPLQAFTAIGRVCDGNIYQHKMTEDFTPYRRNVEFYQAEETPIAPLINDLDFIENKKAWGFKFRFGFFGIGGQDFELIRSAMIKGKLTPTIKL</sequence>
<dbReference type="InterPro" id="IPR022996">
    <property type="entry name" value="UPF0310"/>
</dbReference>
<organism evidence="3 4">
    <name type="scientific">Mucilaginibacter pankratovii</name>
    <dbReference type="NCBI Taxonomy" id="2772110"/>
    <lineage>
        <taxon>Bacteria</taxon>
        <taxon>Pseudomonadati</taxon>
        <taxon>Bacteroidota</taxon>
        <taxon>Sphingobacteriia</taxon>
        <taxon>Sphingobacteriales</taxon>
        <taxon>Sphingobacteriaceae</taxon>
        <taxon>Mucilaginibacter</taxon>
    </lineage>
</organism>
<evidence type="ECO:0000259" key="2">
    <source>
        <dbReference type="Pfam" id="PF01878"/>
    </source>
</evidence>
<gene>
    <name evidence="3" type="ORF">IDJ77_22840</name>
</gene>
<evidence type="ECO:0000313" key="4">
    <source>
        <dbReference type="Proteomes" id="UP000606600"/>
    </source>
</evidence>
<protein>
    <recommendedName>
        <fullName evidence="1">UPF0310 protein IDJ77_22840</fullName>
    </recommendedName>
</protein>
<dbReference type="Proteomes" id="UP000606600">
    <property type="component" value="Unassembled WGS sequence"/>
</dbReference>
<dbReference type="CDD" id="cd21132">
    <property type="entry name" value="EVE-like"/>
    <property type="match status" value="1"/>
</dbReference>
<reference evidence="3 4" key="1">
    <citation type="submission" date="2020-09" db="EMBL/GenBank/DDBJ databases">
        <title>Novel species of Mucilaginibacter isolated from a glacier on the Tibetan Plateau.</title>
        <authorList>
            <person name="Liu Q."/>
            <person name="Xin Y.-H."/>
        </authorList>
    </citation>
    <scope>NUCLEOTIDE SEQUENCE [LARGE SCALE GENOMIC DNA]</scope>
    <source>
        <strain evidence="3 4">ZT4R22</strain>
    </source>
</reference>
<dbReference type="InterPro" id="IPR015947">
    <property type="entry name" value="PUA-like_sf"/>
</dbReference>
<name>A0ABR7WYI8_9SPHI</name>
<dbReference type="EMBL" id="JACWMY010000013">
    <property type="protein sequence ID" value="MBD1366667.1"/>
    <property type="molecule type" value="Genomic_DNA"/>
</dbReference>
<dbReference type="InterPro" id="IPR002740">
    <property type="entry name" value="EVE_domain"/>
</dbReference>
<dbReference type="RefSeq" id="WP_191191300.1">
    <property type="nucleotide sequence ID" value="NZ_JACWMY010000013.1"/>
</dbReference>
<feature type="domain" description="EVE" evidence="2">
    <location>
        <begin position="6"/>
        <end position="137"/>
    </location>
</feature>
<keyword evidence="4" id="KW-1185">Reference proteome</keyword>
<evidence type="ECO:0000313" key="3">
    <source>
        <dbReference type="EMBL" id="MBD1366667.1"/>
    </source>
</evidence>
<accession>A0ABR7WYI8</accession>
<dbReference type="HAMAP" id="MF_00771">
    <property type="entry name" value="UPF0310"/>
    <property type="match status" value="1"/>
</dbReference>
<evidence type="ECO:0000256" key="1">
    <source>
        <dbReference type="HAMAP-Rule" id="MF_00771"/>
    </source>
</evidence>
<proteinExistence type="inferred from homology"/>